<feature type="region of interest" description="Disordered" evidence="1">
    <location>
        <begin position="135"/>
        <end position="164"/>
    </location>
</feature>
<dbReference type="VEuPathDB" id="FungiDB:ATEG_01693"/>
<reference evidence="4" key="1">
    <citation type="submission" date="2005-09" db="EMBL/GenBank/DDBJ databases">
        <title>Annotation of the Aspergillus terreus NIH2624 genome.</title>
        <authorList>
            <person name="Birren B.W."/>
            <person name="Lander E.S."/>
            <person name="Galagan J.E."/>
            <person name="Nusbaum C."/>
            <person name="Devon K."/>
            <person name="Henn M."/>
            <person name="Ma L.-J."/>
            <person name="Jaffe D.B."/>
            <person name="Butler J."/>
            <person name="Alvarez P."/>
            <person name="Gnerre S."/>
            <person name="Grabherr M."/>
            <person name="Kleber M."/>
            <person name="Mauceli E.W."/>
            <person name="Brockman W."/>
            <person name="Rounsley S."/>
            <person name="Young S.K."/>
            <person name="LaButti K."/>
            <person name="Pushparaj V."/>
            <person name="DeCaprio D."/>
            <person name="Crawford M."/>
            <person name="Koehrsen M."/>
            <person name="Engels R."/>
            <person name="Montgomery P."/>
            <person name="Pearson M."/>
            <person name="Howarth C."/>
            <person name="Larson L."/>
            <person name="Luoma S."/>
            <person name="White J."/>
            <person name="Alvarado L."/>
            <person name="Kodira C.D."/>
            <person name="Zeng Q."/>
            <person name="Oleary S."/>
            <person name="Yandava C."/>
            <person name="Denning D.W."/>
            <person name="Nierman W.C."/>
            <person name="Milne T."/>
            <person name="Madden K."/>
        </authorList>
    </citation>
    <scope>NUCLEOTIDE SEQUENCE [LARGE SCALE GENOMIC DNA]</scope>
    <source>
        <strain evidence="4">NIH 2624 / FGSC A1156</strain>
    </source>
</reference>
<dbReference type="GeneID" id="4315801"/>
<sequence>MVIGGVVGGIVGFLLLLGLALFLWFSRRKKPGSNTRNTKSPSPRTSTRTSPTRSPIKPSPTKPSPTTRAFPSAPADRLPPSRQSPISPLLSGRSPTATTIHSARSITASNTISSSSTLAISPLTVFDRSLSINRSGTGCSTVSEKKLPPLPQHPAPRPPTELPDTGFYRQRVELAACPSRELINRFDPRRQLSSEINDFEDERQDGTVGAGGPPRTGPVVTADGVVLTANFERTSCGDEVLGSSGDSGPAHVMSFMQYDPEWNEVQPAYHPSWGRETAKLEKIEES</sequence>
<proteinExistence type="predicted"/>
<evidence type="ECO:0000313" key="3">
    <source>
        <dbReference type="EMBL" id="EAU38450.1"/>
    </source>
</evidence>
<dbReference type="EMBL" id="CH476595">
    <property type="protein sequence ID" value="EAU38450.1"/>
    <property type="molecule type" value="Genomic_DNA"/>
</dbReference>
<evidence type="ECO:0000256" key="2">
    <source>
        <dbReference type="SAM" id="Phobius"/>
    </source>
</evidence>
<keyword evidence="2" id="KW-0472">Membrane</keyword>
<accession>Q0CX91</accession>
<dbReference type="HOGENOM" id="CLU_973132_0_0_1"/>
<feature type="region of interest" description="Disordered" evidence="1">
    <location>
        <begin position="30"/>
        <end position="97"/>
    </location>
</feature>
<feature type="compositionally biased region" description="Low complexity" evidence="1">
    <location>
        <begin position="38"/>
        <end position="56"/>
    </location>
</feature>
<dbReference type="STRING" id="341663.Q0CX91"/>
<keyword evidence="2" id="KW-1133">Transmembrane helix</keyword>
<feature type="region of interest" description="Disordered" evidence="1">
    <location>
        <begin position="196"/>
        <end position="219"/>
    </location>
</feature>
<protein>
    <submittedName>
        <fullName evidence="3">Uncharacterized protein</fullName>
    </submittedName>
</protein>
<dbReference type="eggNOG" id="ENOG502SBXC">
    <property type="taxonomic scope" value="Eukaryota"/>
</dbReference>
<gene>
    <name evidence="3" type="ORF">ATEG_01693</name>
</gene>
<keyword evidence="2" id="KW-0812">Transmembrane</keyword>
<organism evidence="3 4">
    <name type="scientific">Aspergillus terreus (strain NIH 2624 / FGSC A1156)</name>
    <dbReference type="NCBI Taxonomy" id="341663"/>
    <lineage>
        <taxon>Eukaryota</taxon>
        <taxon>Fungi</taxon>
        <taxon>Dikarya</taxon>
        <taxon>Ascomycota</taxon>
        <taxon>Pezizomycotina</taxon>
        <taxon>Eurotiomycetes</taxon>
        <taxon>Eurotiomycetidae</taxon>
        <taxon>Eurotiales</taxon>
        <taxon>Aspergillaceae</taxon>
        <taxon>Aspergillus</taxon>
        <taxon>Aspergillus subgen. Circumdati</taxon>
    </lineage>
</organism>
<dbReference type="Proteomes" id="UP000007963">
    <property type="component" value="Unassembled WGS sequence"/>
</dbReference>
<dbReference type="AlphaFoldDB" id="Q0CX91"/>
<evidence type="ECO:0000256" key="1">
    <source>
        <dbReference type="SAM" id="MobiDB-lite"/>
    </source>
</evidence>
<name>Q0CX91_ASPTN</name>
<dbReference type="RefSeq" id="XP_001209058.1">
    <property type="nucleotide sequence ID" value="XM_001209058.1"/>
</dbReference>
<dbReference type="OrthoDB" id="5431298at2759"/>
<evidence type="ECO:0000313" key="4">
    <source>
        <dbReference type="Proteomes" id="UP000007963"/>
    </source>
</evidence>
<feature type="compositionally biased region" description="Pro residues" evidence="1">
    <location>
        <begin position="148"/>
        <end position="161"/>
    </location>
</feature>
<feature type="transmembrane region" description="Helical" evidence="2">
    <location>
        <begin position="6"/>
        <end position="26"/>
    </location>
</feature>